<keyword evidence="12" id="KW-1185">Reference proteome</keyword>
<gene>
    <name evidence="11" type="ORF">Xkoz_01171</name>
</gene>
<evidence type="ECO:0000256" key="1">
    <source>
        <dbReference type="ARBA" id="ARBA00004571"/>
    </source>
</evidence>
<accession>A0A2D0LEW7</accession>
<dbReference type="SUPFAM" id="SSF48452">
    <property type="entry name" value="TPR-like"/>
    <property type="match status" value="1"/>
</dbReference>
<comment type="similarity">
    <text evidence="7">Belongs to the Slam family.</text>
</comment>
<proteinExistence type="inferred from homology"/>
<keyword evidence="3" id="KW-0812">Transmembrane</keyword>
<name>A0A2D0LEW7_9GAMM</name>
<evidence type="ECO:0008006" key="13">
    <source>
        <dbReference type="Google" id="ProtNLM"/>
    </source>
</evidence>
<dbReference type="InterPro" id="IPR057556">
    <property type="entry name" value="TPR_Slam"/>
</dbReference>
<dbReference type="Pfam" id="PF24575">
    <property type="entry name" value="TPR_Slam"/>
    <property type="match status" value="1"/>
</dbReference>
<evidence type="ECO:0000259" key="10">
    <source>
        <dbReference type="Pfam" id="PF24575"/>
    </source>
</evidence>
<evidence type="ECO:0000256" key="6">
    <source>
        <dbReference type="ARBA" id="ARBA00023237"/>
    </source>
</evidence>
<sequence length="489" mass="56799">MSDNRIMPILSVALMALCLSLPVYADEDTPRTIWQEAQHNQQENETNLITPDPIFVENTSLIVINGQTFQVENNINDIGQALFLAINNQQWPDVRRFLAAYLKLPEHDVMLVNFAQGGLARLEGDLDLAAYYYQQILNQQPDFPRIELELARVYFEDHKNREAEQLFTGLYKAQKLPEIVLKNINSYLEAIDLRNGWRGSFSVGYAYNDNVNMSPDQETIFRYYNPIEQAFYQGQTPKAIKAWGMSYDATLSRRYQLAGHHGIFGRGLIFGENYRDYHDENENTFLLVGGYSYKNKSHDFSFGPLFEYKQRAGDTYYRATGAKTEWRWAFTSQTAVNVEIEHKQLRHQQLRRKDGDLSSSYLTLSHAINKNFVLFGGGDWLYRGNDQYAVDRYQQWGIRAGIAGQIYPGINGSLFATLKERRFGAYSPSLRARRQDHEQIYIAVIKVPAAEIWGMTPSFTFRHRHNHSNVDWLYSYNKNEVLIRLEKYF</sequence>
<dbReference type="Pfam" id="PF04575">
    <property type="entry name" value="SlipAM"/>
    <property type="match status" value="1"/>
</dbReference>
<keyword evidence="5" id="KW-0472">Membrane</keyword>
<dbReference type="InterPro" id="IPR011990">
    <property type="entry name" value="TPR-like_helical_dom_sf"/>
</dbReference>
<keyword evidence="4 8" id="KW-0732">Signal</keyword>
<dbReference type="Gene3D" id="1.25.40.10">
    <property type="entry name" value="Tetratricopeptide repeat domain"/>
    <property type="match status" value="1"/>
</dbReference>
<feature type="domain" description="Surface lipoprotein assembly modifier C-terminal" evidence="9">
    <location>
        <begin position="197"/>
        <end position="489"/>
    </location>
</feature>
<feature type="chain" id="PRO_5013401993" description="Outer membrane protein" evidence="8">
    <location>
        <begin position="26"/>
        <end position="489"/>
    </location>
</feature>
<reference evidence="11 12" key="1">
    <citation type="journal article" date="2017" name="Nat. Microbiol.">
        <title>Natural product diversity associated with the nematode symbionts Photorhabdus and Xenorhabdus.</title>
        <authorList>
            <person name="Tobias N.J."/>
            <person name="Wolff H."/>
            <person name="Djahanschiri B."/>
            <person name="Grundmann F."/>
            <person name="Kronenwerth M."/>
            <person name="Shi Y.M."/>
            <person name="Simonyi S."/>
            <person name="Grun P."/>
            <person name="Shapiro-Ilan D."/>
            <person name="Pidot S.J."/>
            <person name="Stinear T.P."/>
            <person name="Ebersberger I."/>
            <person name="Bode H.B."/>
        </authorList>
    </citation>
    <scope>NUCLEOTIDE SEQUENCE [LARGE SCALE GENOMIC DNA]</scope>
    <source>
        <strain evidence="11 12">DSM 17907</strain>
    </source>
</reference>
<dbReference type="EMBL" id="NJCX01000007">
    <property type="protein sequence ID" value="PHM73967.1"/>
    <property type="molecule type" value="Genomic_DNA"/>
</dbReference>
<evidence type="ECO:0000256" key="4">
    <source>
        <dbReference type="ARBA" id="ARBA00022729"/>
    </source>
</evidence>
<comment type="caution">
    <text evidence="11">The sequence shown here is derived from an EMBL/GenBank/DDBJ whole genome shotgun (WGS) entry which is preliminary data.</text>
</comment>
<dbReference type="OrthoDB" id="7525402at2"/>
<dbReference type="AlphaFoldDB" id="A0A2D0LEW7"/>
<feature type="signal peptide" evidence="8">
    <location>
        <begin position="1"/>
        <end position="25"/>
    </location>
</feature>
<protein>
    <recommendedName>
        <fullName evidence="13">Outer membrane protein</fullName>
    </recommendedName>
</protein>
<evidence type="ECO:0000256" key="7">
    <source>
        <dbReference type="ARBA" id="ARBA00023609"/>
    </source>
</evidence>
<comment type="subcellular location">
    <subcellularLocation>
        <location evidence="1">Cell outer membrane</location>
        <topology evidence="1">Multi-pass membrane protein</topology>
    </subcellularLocation>
</comment>
<feature type="domain" description="Surface lipoprotein assembly modifier N-terminal TPR repeats region" evidence="10">
    <location>
        <begin position="68"/>
        <end position="167"/>
    </location>
</feature>
<organism evidence="11 12">
    <name type="scientific">Xenorhabdus kozodoii</name>
    <dbReference type="NCBI Taxonomy" id="351676"/>
    <lineage>
        <taxon>Bacteria</taxon>
        <taxon>Pseudomonadati</taxon>
        <taxon>Pseudomonadota</taxon>
        <taxon>Gammaproteobacteria</taxon>
        <taxon>Enterobacterales</taxon>
        <taxon>Morganellaceae</taxon>
        <taxon>Xenorhabdus</taxon>
    </lineage>
</organism>
<dbReference type="RefSeq" id="WP_099141287.1">
    <property type="nucleotide sequence ID" value="NZ_CAWNOR010000108.1"/>
</dbReference>
<evidence type="ECO:0000256" key="8">
    <source>
        <dbReference type="SAM" id="SignalP"/>
    </source>
</evidence>
<evidence type="ECO:0000256" key="5">
    <source>
        <dbReference type="ARBA" id="ARBA00023136"/>
    </source>
</evidence>
<keyword evidence="6" id="KW-0998">Cell outer membrane</keyword>
<keyword evidence="2" id="KW-1134">Transmembrane beta strand</keyword>
<evidence type="ECO:0000259" key="9">
    <source>
        <dbReference type="Pfam" id="PF04575"/>
    </source>
</evidence>
<dbReference type="GO" id="GO:0009279">
    <property type="term" value="C:cell outer membrane"/>
    <property type="evidence" value="ECO:0007669"/>
    <property type="project" value="UniProtKB-SubCell"/>
</dbReference>
<evidence type="ECO:0000256" key="3">
    <source>
        <dbReference type="ARBA" id="ARBA00022692"/>
    </source>
</evidence>
<evidence type="ECO:0000256" key="2">
    <source>
        <dbReference type="ARBA" id="ARBA00022452"/>
    </source>
</evidence>
<evidence type="ECO:0000313" key="12">
    <source>
        <dbReference type="Proteomes" id="UP000221101"/>
    </source>
</evidence>
<dbReference type="InterPro" id="IPR007655">
    <property type="entry name" value="Slam_C"/>
</dbReference>
<dbReference type="Proteomes" id="UP000221101">
    <property type="component" value="Unassembled WGS sequence"/>
</dbReference>
<evidence type="ECO:0000313" key="11">
    <source>
        <dbReference type="EMBL" id="PHM73967.1"/>
    </source>
</evidence>